<dbReference type="SUPFAM" id="SSF48498">
    <property type="entry name" value="Tetracyclin repressor-like, C-terminal domain"/>
    <property type="match status" value="1"/>
</dbReference>
<dbReference type="InterPro" id="IPR009057">
    <property type="entry name" value="Homeodomain-like_sf"/>
</dbReference>
<keyword evidence="5" id="KW-1185">Reference proteome</keyword>
<dbReference type="PROSITE" id="PS50977">
    <property type="entry name" value="HTH_TETR_2"/>
    <property type="match status" value="1"/>
</dbReference>
<dbReference type="Pfam" id="PF00440">
    <property type="entry name" value="TetR_N"/>
    <property type="match status" value="1"/>
</dbReference>
<dbReference type="SUPFAM" id="SSF46689">
    <property type="entry name" value="Homeodomain-like"/>
    <property type="match status" value="1"/>
</dbReference>
<evidence type="ECO:0000256" key="2">
    <source>
        <dbReference type="PROSITE-ProRule" id="PRU00335"/>
    </source>
</evidence>
<organism evidence="4 5">
    <name type="scientific">Arthrobacter russicus</name>
    <dbReference type="NCBI Taxonomy" id="172040"/>
    <lineage>
        <taxon>Bacteria</taxon>
        <taxon>Bacillati</taxon>
        <taxon>Actinomycetota</taxon>
        <taxon>Actinomycetes</taxon>
        <taxon>Micrococcales</taxon>
        <taxon>Micrococcaceae</taxon>
        <taxon>Arthrobacter</taxon>
    </lineage>
</organism>
<sequence length="185" mass="20035">MARDAQATKQRLLEAAIQEFSQYGIAGARVDRIAAAAGSNKAQIYTYFGSKDGLFEAVFEAMVIAVIDQVPIDTADLPGYAGRLFDFSLARAEQMRLVFWDQLERHGAGVRSSEVLAAGERKAASIKQAQEAGVISGDLPAQVLHMMVSALVTQTVFQLPPDHSDADREDLRRSVVTAVGRLSQP</sequence>
<evidence type="ECO:0000256" key="1">
    <source>
        <dbReference type="ARBA" id="ARBA00023125"/>
    </source>
</evidence>
<dbReference type="Proteomes" id="UP001185069">
    <property type="component" value="Unassembled WGS sequence"/>
</dbReference>
<name>A0ABU1J9H6_9MICC</name>
<dbReference type="InterPro" id="IPR001647">
    <property type="entry name" value="HTH_TetR"/>
</dbReference>
<dbReference type="PANTHER" id="PTHR30328:SF54">
    <property type="entry name" value="HTH-TYPE TRANSCRIPTIONAL REPRESSOR SCO4008"/>
    <property type="match status" value="1"/>
</dbReference>
<dbReference type="Pfam" id="PF17926">
    <property type="entry name" value="TetR_C_21"/>
    <property type="match status" value="1"/>
</dbReference>
<evidence type="ECO:0000313" key="4">
    <source>
        <dbReference type="EMBL" id="MDR6268810.1"/>
    </source>
</evidence>
<keyword evidence="1 2" id="KW-0238">DNA-binding</keyword>
<dbReference type="InterPro" id="IPR041467">
    <property type="entry name" value="Sco4008_C"/>
</dbReference>
<feature type="domain" description="HTH tetR-type" evidence="3">
    <location>
        <begin position="6"/>
        <end position="66"/>
    </location>
</feature>
<dbReference type="InterPro" id="IPR050109">
    <property type="entry name" value="HTH-type_TetR-like_transc_reg"/>
</dbReference>
<accession>A0ABU1J9H6</accession>
<dbReference type="PRINTS" id="PR00455">
    <property type="entry name" value="HTHTETR"/>
</dbReference>
<evidence type="ECO:0000259" key="3">
    <source>
        <dbReference type="PROSITE" id="PS50977"/>
    </source>
</evidence>
<proteinExistence type="predicted"/>
<dbReference type="PANTHER" id="PTHR30328">
    <property type="entry name" value="TRANSCRIPTIONAL REPRESSOR"/>
    <property type="match status" value="1"/>
</dbReference>
<dbReference type="Gene3D" id="1.10.357.10">
    <property type="entry name" value="Tetracycline Repressor, domain 2"/>
    <property type="match status" value="1"/>
</dbReference>
<comment type="caution">
    <text evidence="4">The sequence shown here is derived from an EMBL/GenBank/DDBJ whole genome shotgun (WGS) entry which is preliminary data.</text>
</comment>
<gene>
    <name evidence="4" type="ORF">JOE69_001048</name>
</gene>
<reference evidence="4 5" key="1">
    <citation type="submission" date="2023-07" db="EMBL/GenBank/DDBJ databases">
        <title>Sequencing the genomes of 1000 actinobacteria strains.</title>
        <authorList>
            <person name="Klenk H.-P."/>
        </authorList>
    </citation>
    <scope>NUCLEOTIDE SEQUENCE [LARGE SCALE GENOMIC DNA]</scope>
    <source>
        <strain evidence="4 5">DSM 14555</strain>
    </source>
</reference>
<feature type="DNA-binding region" description="H-T-H motif" evidence="2">
    <location>
        <begin position="29"/>
        <end position="48"/>
    </location>
</feature>
<protein>
    <submittedName>
        <fullName evidence="4">AcrR family transcriptional regulator</fullName>
    </submittedName>
</protein>
<dbReference type="EMBL" id="JAVDQF010000001">
    <property type="protein sequence ID" value="MDR6268810.1"/>
    <property type="molecule type" value="Genomic_DNA"/>
</dbReference>
<dbReference type="InterPro" id="IPR036271">
    <property type="entry name" value="Tet_transcr_reg_TetR-rel_C_sf"/>
</dbReference>
<dbReference type="RefSeq" id="WP_309796681.1">
    <property type="nucleotide sequence ID" value="NZ_BAAAHY010000006.1"/>
</dbReference>
<evidence type="ECO:0000313" key="5">
    <source>
        <dbReference type="Proteomes" id="UP001185069"/>
    </source>
</evidence>